<dbReference type="Proteomes" id="UP000054937">
    <property type="component" value="Unassembled WGS sequence"/>
</dbReference>
<dbReference type="AlphaFoldDB" id="A0A0V0QWM8"/>
<feature type="transmembrane region" description="Helical" evidence="1">
    <location>
        <begin position="21"/>
        <end position="37"/>
    </location>
</feature>
<comment type="caution">
    <text evidence="2">The sequence shown here is derived from an EMBL/GenBank/DDBJ whole genome shotgun (WGS) entry which is preliminary data.</text>
</comment>
<evidence type="ECO:0000256" key="1">
    <source>
        <dbReference type="SAM" id="Phobius"/>
    </source>
</evidence>
<evidence type="ECO:0000313" key="3">
    <source>
        <dbReference type="Proteomes" id="UP000054937"/>
    </source>
</evidence>
<keyword evidence="1" id="KW-0812">Transmembrane</keyword>
<keyword evidence="1" id="KW-1133">Transmembrane helix</keyword>
<dbReference type="InParanoid" id="A0A0V0QWM8"/>
<sequence>MLMYSQIRSPLLFFWNMHRRAKLQIFFIIYFYYSYFVDNNYFDITPLNEIFTLLQIRQNIGSYMEIDYIILYGMVFWVSYCDYESEFNILYIKRCQNLNIM</sequence>
<name>A0A0V0QWM8_PSEPJ</name>
<accession>A0A0V0QWM8</accession>
<keyword evidence="3" id="KW-1185">Reference proteome</keyword>
<dbReference type="EMBL" id="LDAU01000096">
    <property type="protein sequence ID" value="KRX06477.1"/>
    <property type="molecule type" value="Genomic_DNA"/>
</dbReference>
<gene>
    <name evidence="2" type="ORF">PPERSA_05090</name>
</gene>
<organism evidence="2 3">
    <name type="scientific">Pseudocohnilembus persalinus</name>
    <name type="common">Ciliate</name>
    <dbReference type="NCBI Taxonomy" id="266149"/>
    <lineage>
        <taxon>Eukaryota</taxon>
        <taxon>Sar</taxon>
        <taxon>Alveolata</taxon>
        <taxon>Ciliophora</taxon>
        <taxon>Intramacronucleata</taxon>
        <taxon>Oligohymenophorea</taxon>
        <taxon>Scuticociliatia</taxon>
        <taxon>Philasterida</taxon>
        <taxon>Pseudocohnilembidae</taxon>
        <taxon>Pseudocohnilembus</taxon>
    </lineage>
</organism>
<keyword evidence="1" id="KW-0472">Membrane</keyword>
<proteinExistence type="predicted"/>
<reference evidence="2 3" key="1">
    <citation type="journal article" date="2015" name="Sci. Rep.">
        <title>Genome of the facultative scuticociliatosis pathogen Pseudocohnilembus persalinus provides insight into its virulence through horizontal gene transfer.</title>
        <authorList>
            <person name="Xiong J."/>
            <person name="Wang G."/>
            <person name="Cheng J."/>
            <person name="Tian M."/>
            <person name="Pan X."/>
            <person name="Warren A."/>
            <person name="Jiang C."/>
            <person name="Yuan D."/>
            <person name="Miao W."/>
        </authorList>
    </citation>
    <scope>NUCLEOTIDE SEQUENCE [LARGE SCALE GENOMIC DNA]</scope>
    <source>
        <strain evidence="2">36N120E</strain>
    </source>
</reference>
<protein>
    <submittedName>
        <fullName evidence="2">Uncharacterized protein</fullName>
    </submittedName>
</protein>
<evidence type="ECO:0000313" key="2">
    <source>
        <dbReference type="EMBL" id="KRX06477.1"/>
    </source>
</evidence>